<dbReference type="Gene3D" id="1.25.40.390">
    <property type="match status" value="1"/>
</dbReference>
<dbReference type="AlphaFoldDB" id="A0AAP2DVU2"/>
<comment type="caution">
    <text evidence="1">The sequence shown here is derived from an EMBL/GenBank/DDBJ whole genome shotgun (WGS) entry which is preliminary data.</text>
</comment>
<evidence type="ECO:0000313" key="2">
    <source>
        <dbReference type="Proteomes" id="UP001319080"/>
    </source>
</evidence>
<dbReference type="SUPFAM" id="SSF48452">
    <property type="entry name" value="TPR-like"/>
    <property type="match status" value="1"/>
</dbReference>
<dbReference type="Pfam" id="PF12771">
    <property type="entry name" value="SusD-like_2"/>
    <property type="match status" value="1"/>
</dbReference>
<dbReference type="Proteomes" id="UP001319080">
    <property type="component" value="Unassembled WGS sequence"/>
</dbReference>
<name>A0AAP2DVU2_9BACT</name>
<protein>
    <submittedName>
        <fullName evidence="1">SusD/RagB family nutrient-binding outer membrane lipoprotein</fullName>
    </submittedName>
</protein>
<reference evidence="1 2" key="1">
    <citation type="submission" date="2021-05" db="EMBL/GenBank/DDBJ databases">
        <title>A Polyphasic approach of four new species of the genus Ohtaekwangia: Ohtaekwangia histidinii sp. nov., Ohtaekwangia cretensis sp. nov., Ohtaekwangia indiensis sp. nov., Ohtaekwangia reichenbachii sp. nov. from diverse environment.</title>
        <authorList>
            <person name="Octaviana S."/>
        </authorList>
    </citation>
    <scope>NUCLEOTIDE SEQUENCE [LARGE SCALE GENOMIC DNA]</scope>
    <source>
        <strain evidence="1 2">PWU5</strain>
    </source>
</reference>
<keyword evidence="2" id="KW-1185">Reference proteome</keyword>
<dbReference type="EMBL" id="JAHESE010000001">
    <property type="protein sequence ID" value="MBT1706609.1"/>
    <property type="molecule type" value="Genomic_DNA"/>
</dbReference>
<accession>A0AAP2DVU2</accession>
<gene>
    <name evidence="1" type="ORF">KK062_00160</name>
</gene>
<dbReference type="RefSeq" id="WP_254082202.1">
    <property type="nucleotide sequence ID" value="NZ_JAHESE010000001.1"/>
</dbReference>
<keyword evidence="1" id="KW-0449">Lipoprotein</keyword>
<proteinExistence type="predicted"/>
<dbReference type="PROSITE" id="PS51257">
    <property type="entry name" value="PROKAR_LIPOPROTEIN"/>
    <property type="match status" value="1"/>
</dbReference>
<evidence type="ECO:0000313" key="1">
    <source>
        <dbReference type="EMBL" id="MBT1706609.1"/>
    </source>
</evidence>
<sequence length="504" mass="55570">MKKVSIILLSIALLTSCVDSLDDYNIDQKKAGVVTAETLYSAALKNLTDIVTTPSVNSNNLRLYVQHWTTTTYLDEPRYIMTSRTIPQAFWDALYRDVLADLKEARRIIEADQFILPNVKNNQLAQIGILEVYSWSVLVNSFGDIPYSEALDINNSLPEYEDAHTIYLDLLDRLDVALGLLNTTPAAPYTIGFGGGDLLYNGKTNPISFWVKFGNSLKLKLAMVIADIPADAARVSKAVTEATRDNGEFLMKANADNARFPYINDAPNNNPVATNTNSLFTSRQDFLPSNTIIDQMNSTSDPRRSAWFTLWVATPPEGQPAPPGVYKGGTYGQTNTPVTQFSRLSARIIAPTAEALLVDYSEVEFLLAEAVERNLIAGDAAVHYNNAITASLSYWGVAGGDITAFLAQPAVAYATAPGDWKDKIGTQKWLALFNRGYDAWVEWRRLDAPALVPPTVTNQTYIIPKRLIYPVIEQQVNGANRNAAVDKLEGGQDVAAVRLFWDAE</sequence>
<organism evidence="1 2">
    <name type="scientific">Dawidia cretensis</name>
    <dbReference type="NCBI Taxonomy" id="2782350"/>
    <lineage>
        <taxon>Bacteria</taxon>
        <taxon>Pseudomonadati</taxon>
        <taxon>Bacteroidota</taxon>
        <taxon>Cytophagia</taxon>
        <taxon>Cytophagales</taxon>
        <taxon>Chryseotaleaceae</taxon>
        <taxon>Dawidia</taxon>
    </lineage>
</organism>
<dbReference type="InterPro" id="IPR011990">
    <property type="entry name" value="TPR-like_helical_dom_sf"/>
</dbReference>
<dbReference type="InterPro" id="IPR041662">
    <property type="entry name" value="SusD-like_2"/>
</dbReference>